<sequence length="157" mass="17148">METKNENQSNRIKLKEITQLSPDTQNYSYGSCGSCGSGLGTGPDDCMSQDLLLELSDRGALTSEVYVCGWGWTLPGGTIYGFCGSCGSCGCGSGSGTGPDDCMPQDLFLELNDRGGNLGSLCMRLGMDITWRNNLWLLRLWLWSYFRRTSLISGKRI</sequence>
<keyword evidence="2" id="KW-1185">Reference proteome</keyword>
<evidence type="ECO:0000313" key="1">
    <source>
        <dbReference type="EMBL" id="SHF45376.1"/>
    </source>
</evidence>
<dbReference type="Proteomes" id="UP000184436">
    <property type="component" value="Unassembled WGS sequence"/>
</dbReference>
<reference evidence="1 2" key="1">
    <citation type="submission" date="2016-11" db="EMBL/GenBank/DDBJ databases">
        <authorList>
            <person name="Jaros S."/>
            <person name="Januszkiewicz K."/>
            <person name="Wedrychowicz H."/>
        </authorList>
    </citation>
    <scope>NUCLEOTIDE SEQUENCE [LARGE SCALE GENOMIC DNA]</scope>
    <source>
        <strain evidence="1 2">DSM 26883</strain>
    </source>
</reference>
<organism evidence="1 2">
    <name type="scientific">Bacteroides faecichinchillae</name>
    <dbReference type="NCBI Taxonomy" id="871325"/>
    <lineage>
        <taxon>Bacteria</taxon>
        <taxon>Pseudomonadati</taxon>
        <taxon>Bacteroidota</taxon>
        <taxon>Bacteroidia</taxon>
        <taxon>Bacteroidales</taxon>
        <taxon>Bacteroidaceae</taxon>
        <taxon>Bacteroides</taxon>
    </lineage>
</organism>
<evidence type="ECO:0000313" key="2">
    <source>
        <dbReference type="Proteomes" id="UP000184436"/>
    </source>
</evidence>
<gene>
    <name evidence="1" type="ORF">SAMN05444349_12048</name>
</gene>
<protein>
    <submittedName>
        <fullName evidence="1">Uncharacterized protein</fullName>
    </submittedName>
</protein>
<accession>A0A1M5BSI1</accession>
<dbReference type="RefSeq" id="WP_168770348.1">
    <property type="nucleotide sequence ID" value="NZ_FQVD01000020.1"/>
</dbReference>
<dbReference type="EMBL" id="FQVD01000020">
    <property type="protein sequence ID" value="SHF45376.1"/>
    <property type="molecule type" value="Genomic_DNA"/>
</dbReference>
<dbReference type="AlphaFoldDB" id="A0A1M5BSI1"/>
<name>A0A1M5BSI1_9BACE</name>
<dbReference type="STRING" id="871325.SAMN05444349_12048"/>
<proteinExistence type="predicted"/>